<feature type="transmembrane region" description="Helical" evidence="5">
    <location>
        <begin position="33"/>
        <end position="55"/>
    </location>
</feature>
<feature type="transmembrane region" description="Helical" evidence="5">
    <location>
        <begin position="415"/>
        <end position="436"/>
    </location>
</feature>
<sequence length="461" mass="49183">MKNKEGKNRYSGFYKIFQFTFQQRVKARGYRSAVIIGALLCLLVPMAIMACVELFGGEGEIPPNPVTTVLVAETASQEEAPDGEAAGTAAGEEADYNQLNGLGREGYTDISYQRYDTPQEALEAARGMEDTVVLAVERAAGGDQISLVLPEDSNLTKSDLEGLESFIGSVYPYIQMQRTGLTPQELTRLTAPVAVETHRSAAGDTDPLSGLKEALAYLLPYLNIMVLYFMVLFYGQGVSTSVLMEKTSKLMDTMLLAARPGGMVIGKVLAQALAGILQIFIWLAALAGGFWGGSLLVRAINPDSEMLLLQLFDLLGGMSGLFAVSAVIAALLQVAAGFLLYCSLAAIGGAMAGKQEDLSSTNLLFTLALIGSFLAALYSGGLGVMAPSSMWLNWVPFTAVMIVPGRVLLGQIPLWQAYGSLAVVLASFVLVCLLAGKIYKNMALYKGQVPGFSTILKMIKS</sequence>
<evidence type="ECO:0000259" key="6">
    <source>
        <dbReference type="Pfam" id="PF12698"/>
    </source>
</evidence>
<feature type="transmembrane region" description="Helical" evidence="5">
    <location>
        <begin position="321"/>
        <end position="351"/>
    </location>
</feature>
<keyword evidence="4 5" id="KW-0472">Membrane</keyword>
<organism evidence="7 8">
    <name type="scientific">Candidatus Merdiplasma excrementigallinarum</name>
    <dbReference type="NCBI Taxonomy" id="2840864"/>
    <lineage>
        <taxon>Bacteria</taxon>
        <taxon>Bacillati</taxon>
        <taxon>Bacillota</taxon>
        <taxon>Clostridia</taxon>
        <taxon>Lachnospirales</taxon>
        <taxon>Lachnospiraceae</taxon>
        <taxon>Lachnospiraceae incertae sedis</taxon>
        <taxon>Candidatus Merdiplasma</taxon>
    </lineage>
</organism>
<reference evidence="7" key="2">
    <citation type="journal article" date="2021" name="PeerJ">
        <title>Extensive microbial diversity within the chicken gut microbiome revealed by metagenomics and culture.</title>
        <authorList>
            <person name="Gilroy R."/>
            <person name="Ravi A."/>
            <person name="Getino M."/>
            <person name="Pursley I."/>
            <person name="Horton D.L."/>
            <person name="Alikhan N.F."/>
            <person name="Baker D."/>
            <person name="Gharbi K."/>
            <person name="Hall N."/>
            <person name="Watson M."/>
            <person name="Adriaenssens E.M."/>
            <person name="Foster-Nyarko E."/>
            <person name="Jarju S."/>
            <person name="Secka A."/>
            <person name="Antonio M."/>
            <person name="Oren A."/>
            <person name="Chaudhuri R.R."/>
            <person name="La Ragione R."/>
            <person name="Hildebrand F."/>
            <person name="Pallen M.J."/>
        </authorList>
    </citation>
    <scope>NUCLEOTIDE SEQUENCE</scope>
    <source>
        <strain evidence="7">ChiBcec6-7307</strain>
    </source>
</reference>
<dbReference type="InterPro" id="IPR013525">
    <property type="entry name" value="ABC2_TM"/>
</dbReference>
<dbReference type="Proteomes" id="UP000886889">
    <property type="component" value="Unassembled WGS sequence"/>
</dbReference>
<feature type="transmembrane region" description="Helical" evidence="5">
    <location>
        <begin position="391"/>
        <end position="409"/>
    </location>
</feature>
<evidence type="ECO:0000256" key="2">
    <source>
        <dbReference type="ARBA" id="ARBA00022692"/>
    </source>
</evidence>
<dbReference type="AlphaFoldDB" id="A0A9D1NYU0"/>
<accession>A0A9D1NYU0</accession>
<evidence type="ECO:0000256" key="1">
    <source>
        <dbReference type="ARBA" id="ARBA00004141"/>
    </source>
</evidence>
<dbReference type="GO" id="GO:0016020">
    <property type="term" value="C:membrane"/>
    <property type="evidence" value="ECO:0007669"/>
    <property type="project" value="UniProtKB-SubCell"/>
</dbReference>
<name>A0A9D1NYU0_9FIRM</name>
<feature type="domain" description="ABC-2 type transporter transmembrane" evidence="6">
    <location>
        <begin position="40"/>
        <end position="435"/>
    </location>
</feature>
<dbReference type="GO" id="GO:0140359">
    <property type="term" value="F:ABC-type transporter activity"/>
    <property type="evidence" value="ECO:0007669"/>
    <property type="project" value="InterPro"/>
</dbReference>
<keyword evidence="3 5" id="KW-1133">Transmembrane helix</keyword>
<gene>
    <name evidence="7" type="ORF">IAC80_05240</name>
</gene>
<comment type="subcellular location">
    <subcellularLocation>
        <location evidence="1">Membrane</location>
        <topology evidence="1">Multi-pass membrane protein</topology>
    </subcellularLocation>
</comment>
<evidence type="ECO:0000256" key="3">
    <source>
        <dbReference type="ARBA" id="ARBA00022989"/>
    </source>
</evidence>
<evidence type="ECO:0000313" key="8">
    <source>
        <dbReference type="Proteomes" id="UP000886889"/>
    </source>
</evidence>
<dbReference type="Pfam" id="PF12698">
    <property type="entry name" value="ABC2_membrane_3"/>
    <property type="match status" value="1"/>
</dbReference>
<proteinExistence type="predicted"/>
<protein>
    <submittedName>
        <fullName evidence="7">ABC transporter permease</fullName>
    </submittedName>
</protein>
<reference evidence="7" key="1">
    <citation type="submission" date="2020-10" db="EMBL/GenBank/DDBJ databases">
        <authorList>
            <person name="Gilroy R."/>
        </authorList>
    </citation>
    <scope>NUCLEOTIDE SEQUENCE</scope>
    <source>
        <strain evidence="7">ChiBcec6-7307</strain>
    </source>
</reference>
<comment type="caution">
    <text evidence="7">The sequence shown here is derived from an EMBL/GenBank/DDBJ whole genome shotgun (WGS) entry which is preliminary data.</text>
</comment>
<feature type="transmembrane region" description="Helical" evidence="5">
    <location>
        <begin position="214"/>
        <end position="235"/>
    </location>
</feature>
<evidence type="ECO:0000313" key="7">
    <source>
        <dbReference type="EMBL" id="HIV23326.1"/>
    </source>
</evidence>
<keyword evidence="2 5" id="KW-0812">Transmembrane</keyword>
<feature type="transmembrane region" description="Helical" evidence="5">
    <location>
        <begin position="363"/>
        <end position="384"/>
    </location>
</feature>
<evidence type="ECO:0000256" key="4">
    <source>
        <dbReference type="ARBA" id="ARBA00023136"/>
    </source>
</evidence>
<dbReference type="EMBL" id="DVOS01000045">
    <property type="protein sequence ID" value="HIV23326.1"/>
    <property type="molecule type" value="Genomic_DNA"/>
</dbReference>
<evidence type="ECO:0000256" key="5">
    <source>
        <dbReference type="SAM" id="Phobius"/>
    </source>
</evidence>